<dbReference type="CDD" id="cd00085">
    <property type="entry name" value="HNHc"/>
    <property type="match status" value="1"/>
</dbReference>
<dbReference type="GO" id="GO:0008270">
    <property type="term" value="F:zinc ion binding"/>
    <property type="evidence" value="ECO:0007669"/>
    <property type="project" value="InterPro"/>
</dbReference>
<feature type="domain" description="HNH nuclease" evidence="1">
    <location>
        <begin position="254"/>
        <end position="312"/>
    </location>
</feature>
<dbReference type="EMBL" id="MSTR01000005">
    <property type="protein sequence ID" value="ONN43545.1"/>
    <property type="molecule type" value="Genomic_DNA"/>
</dbReference>
<dbReference type="RefSeq" id="WP_077151500.1">
    <property type="nucleotide sequence ID" value="NZ_CABMMO010000005.1"/>
</dbReference>
<dbReference type="Pfam" id="PF01844">
    <property type="entry name" value="HNH"/>
    <property type="match status" value="1"/>
</dbReference>
<dbReference type="Pfam" id="PF26348">
    <property type="entry name" value="SRA_ScoMcrA"/>
    <property type="match status" value="1"/>
</dbReference>
<evidence type="ECO:0000259" key="1">
    <source>
        <dbReference type="SMART" id="SM00507"/>
    </source>
</evidence>
<sequence length="341" mass="39487">MNPTLITKKELLKKLDISTGVLADLIRNGMPKEGEMFNLDKIIAWRENWSKNILGELEVGRVYTNKEISEKFKCSKQGGMRRSHQTNTLVLFSDQTGSNVYKDKWLNGILQYTGMGLKGDQVLDKNQNKVLANSKSNFVKIHLFETFKPKEHTYLGEVYLAGQIYTDNEKDSSGNRRKVYKFPLALINQEQLIEDKDIYNQEKSQTRHVHNLSDTKLEEEARKISSYNKKMAAKYVNIEEFFFSKTKVYKRNPFVSEYVKRLAKGICQLCQEKGPFIKDGVPYLHCHHIEYLSQGGKDVIENCIALCPNCHARIHELELPDDKEKLLKIVEKRENSFSKIP</sequence>
<protein>
    <submittedName>
        <fullName evidence="2">Restriction endonuclease</fullName>
    </submittedName>
</protein>
<dbReference type="SMART" id="SM00507">
    <property type="entry name" value="HNHc"/>
    <property type="match status" value="1"/>
</dbReference>
<reference evidence="2 3" key="1">
    <citation type="submission" date="2016-12" db="EMBL/GenBank/DDBJ databases">
        <authorList>
            <person name="Song W.-J."/>
            <person name="Kurnit D.M."/>
        </authorList>
    </citation>
    <scope>NUCLEOTIDE SEQUENCE [LARGE SCALE GENOMIC DNA]</scope>
    <source>
        <strain evidence="2 3">CGB1038-1_S1</strain>
    </source>
</reference>
<evidence type="ECO:0000313" key="2">
    <source>
        <dbReference type="EMBL" id="ONN43545.1"/>
    </source>
</evidence>
<dbReference type="Proteomes" id="UP000189299">
    <property type="component" value="Unassembled WGS sequence"/>
</dbReference>
<gene>
    <name evidence="2" type="ORF">BTN92_06855</name>
</gene>
<proteinExistence type="predicted"/>
<dbReference type="GO" id="GO:0003676">
    <property type="term" value="F:nucleic acid binding"/>
    <property type="evidence" value="ECO:0007669"/>
    <property type="project" value="InterPro"/>
</dbReference>
<dbReference type="InterPro" id="IPR058712">
    <property type="entry name" value="SRA_ScoMcrA"/>
</dbReference>
<dbReference type="OrthoDB" id="9811997at2"/>
<dbReference type="InterPro" id="IPR002711">
    <property type="entry name" value="HNH"/>
</dbReference>
<comment type="caution">
    <text evidence="2">The sequence shown here is derived from an EMBL/GenBank/DDBJ whole genome shotgun (WGS) entry which is preliminary data.</text>
</comment>
<dbReference type="InterPro" id="IPR003615">
    <property type="entry name" value="HNH_nuc"/>
</dbReference>
<evidence type="ECO:0000313" key="3">
    <source>
        <dbReference type="Proteomes" id="UP000189299"/>
    </source>
</evidence>
<keyword evidence="2" id="KW-0540">Nuclease</keyword>
<keyword evidence="2" id="KW-0378">Hydrolase</keyword>
<dbReference type="Gene3D" id="1.10.30.50">
    <property type="match status" value="1"/>
</dbReference>
<accession>A0A1V2UJF5</accession>
<organism evidence="2 3">
    <name type="scientific">Enterococcus mundtii</name>
    <dbReference type="NCBI Taxonomy" id="53346"/>
    <lineage>
        <taxon>Bacteria</taxon>
        <taxon>Bacillati</taxon>
        <taxon>Bacillota</taxon>
        <taxon>Bacilli</taxon>
        <taxon>Lactobacillales</taxon>
        <taxon>Enterococcaceae</taxon>
        <taxon>Enterococcus</taxon>
    </lineage>
</organism>
<dbReference type="AlphaFoldDB" id="A0A1V2UJF5"/>
<name>A0A1V2UJF5_ENTMU</name>
<dbReference type="GO" id="GO:0004519">
    <property type="term" value="F:endonuclease activity"/>
    <property type="evidence" value="ECO:0007669"/>
    <property type="project" value="UniProtKB-KW"/>
</dbReference>
<keyword evidence="2" id="KW-0255">Endonuclease</keyword>